<dbReference type="OrthoDB" id="2423195at2759"/>
<keyword evidence="1" id="KW-0812">Transmembrane</keyword>
<comment type="caution">
    <text evidence="2">The sequence shown here is derived from an EMBL/GenBank/DDBJ whole genome shotgun (WGS) entry which is preliminary data.</text>
</comment>
<proteinExistence type="predicted"/>
<dbReference type="AlphaFoldDB" id="X6PE60"/>
<protein>
    <submittedName>
        <fullName evidence="2">Uncharacterized protein</fullName>
    </submittedName>
</protein>
<keyword evidence="3" id="KW-1185">Reference proteome</keyword>
<keyword evidence="1" id="KW-1133">Transmembrane helix</keyword>
<organism evidence="2 3">
    <name type="scientific">Reticulomyxa filosa</name>
    <dbReference type="NCBI Taxonomy" id="46433"/>
    <lineage>
        <taxon>Eukaryota</taxon>
        <taxon>Sar</taxon>
        <taxon>Rhizaria</taxon>
        <taxon>Retaria</taxon>
        <taxon>Foraminifera</taxon>
        <taxon>Monothalamids</taxon>
        <taxon>Reticulomyxidae</taxon>
        <taxon>Reticulomyxa</taxon>
    </lineage>
</organism>
<feature type="transmembrane region" description="Helical" evidence="1">
    <location>
        <begin position="419"/>
        <end position="437"/>
    </location>
</feature>
<name>X6PE60_RETFI</name>
<evidence type="ECO:0000256" key="1">
    <source>
        <dbReference type="SAM" id="Phobius"/>
    </source>
</evidence>
<reference evidence="2 3" key="1">
    <citation type="journal article" date="2013" name="Curr. Biol.">
        <title>The Genome of the Foraminiferan Reticulomyxa filosa.</title>
        <authorList>
            <person name="Glockner G."/>
            <person name="Hulsmann N."/>
            <person name="Schleicher M."/>
            <person name="Noegel A.A."/>
            <person name="Eichinger L."/>
            <person name="Gallinger C."/>
            <person name="Pawlowski J."/>
            <person name="Sierra R."/>
            <person name="Euteneuer U."/>
            <person name="Pillet L."/>
            <person name="Moustafa A."/>
            <person name="Platzer M."/>
            <person name="Groth M."/>
            <person name="Szafranski K."/>
            <person name="Schliwa M."/>
        </authorList>
    </citation>
    <scope>NUCLEOTIDE SEQUENCE [LARGE SCALE GENOMIC DNA]</scope>
</reference>
<evidence type="ECO:0000313" key="3">
    <source>
        <dbReference type="Proteomes" id="UP000023152"/>
    </source>
</evidence>
<accession>X6PE60</accession>
<evidence type="ECO:0000313" key="2">
    <source>
        <dbReference type="EMBL" id="ETO35962.1"/>
    </source>
</evidence>
<gene>
    <name evidence="2" type="ORF">RFI_01103</name>
</gene>
<feature type="transmembrane region" description="Helical" evidence="1">
    <location>
        <begin position="15"/>
        <end position="33"/>
    </location>
</feature>
<dbReference type="EMBL" id="ASPP01001149">
    <property type="protein sequence ID" value="ETO35962.1"/>
    <property type="molecule type" value="Genomic_DNA"/>
</dbReference>
<keyword evidence="1" id="KW-0472">Membrane</keyword>
<dbReference type="Proteomes" id="UP000023152">
    <property type="component" value="Unassembled WGS sequence"/>
</dbReference>
<sequence>MKISNVLLLSRKRTLIVQIYKFSIYLIYFIGLIENNTNTNTNKKNALLSRFEKQFISYQNALPLNISSYIHKAEEILKTLFKTSNLDNLFCGYCQDTLSSALLYLAAQNVSGVADKDDKKKESTQTTSMQLDAVSFDHKTLESQLLDLFLPLCRPEEVIRTNIATEITFIHCNNKQTKKKRTTVENYKKNFKNQMLMVLTNDMKGNIPMEWLYTEQIESFKKLSAFERTIKDFFSDKTRNDTLILQYRYARTNKELLEQVMQILQLEFQRFHKDQHNNEKKKFVVLLIRIKGISSFSFIFRQFQNFFLVFYFYIKWKIVYVDYLLSTSSMSFQNDLKKPVADIVGKQEIQVYIFFYVYCNKKESLYVCVLHLKTLFSCAYRAFGRLHFPHSFDALEEKKLLRLLFENEQKSPFFEKHKYVIDTLLILAFVNVLFVIYQNGGFAKYIESKKKEVRWYSKLFEKALKSQELVEIKLPDIDSSHLLLSAVEPQLYSSLYPQMVSTAALPPFRFSARRLCVVCDNAGANTNWSGHLTNWDTPYSAKAAHEYAMDLIRNYFSWHAYTPDQQDILRNIFVSLVLLSCKKLSIAAIEVTLHYFHFIISHYAYLIFIASLSLNNLSDVNEQEMHENNPGQWLVNMTLSLWDSILLTSNFVTNVHQFLFPNSISIVLDFMYKYLPADNANLMNKVLASARKIEMQCLGLMYLNTDTFMEKEKYLIEQGFLDRETVIGRILKSYSTNQNESKERYPLFVQDLLTTIKRVERIEGNADKYKVYNSILSELYSNVSNIPISEIQILKEMVLYGCQQWYSQSSLCSAKATLLNRCLELMLLDGQVNENSKHLKKWCDHAHQNKENGLELVVKISTVKVALFHLISTMNSRNINIARLEENQTVYELLQKMSQLLITFSTVNPQYDRSLHVWFLKQLYIRKGIHWIETIFAHPMIRQHFPLFGQVDPVNVFWLLRERTLCNDTFKPFVGIYGDKRYSSVLHENIVQNSFSTDRLPVSFRIIAESLSLIHLSDYDYSHEQLQS</sequence>